<reference evidence="1 2" key="1">
    <citation type="journal article" date="2020" name="Phytopathology">
        <title>A high-quality genome resource of Botrytis fragariae, a new and rapidly spreading fungal pathogen causing strawberry gray mold in the U.S.A.</title>
        <authorList>
            <person name="Wu Y."/>
            <person name="Saski C.A."/>
            <person name="Schnabel G."/>
            <person name="Xiao S."/>
            <person name="Hu M."/>
        </authorList>
    </citation>
    <scope>NUCLEOTIDE SEQUENCE [LARGE SCALE GENOMIC DNA]</scope>
    <source>
        <strain evidence="1 2">BVB16</strain>
    </source>
</reference>
<dbReference type="EMBL" id="JABFCT010000002">
    <property type="protein sequence ID" value="KAF5878389.1"/>
    <property type="molecule type" value="Genomic_DNA"/>
</dbReference>
<name>A0A8H6B394_9HELO</name>
<gene>
    <name evidence="1" type="ORF">Bfra_000554</name>
</gene>
<proteinExistence type="predicted"/>
<feature type="non-terminal residue" evidence="1">
    <location>
        <position position="1"/>
    </location>
</feature>
<evidence type="ECO:0000313" key="1">
    <source>
        <dbReference type="EMBL" id="KAF5878389.1"/>
    </source>
</evidence>
<dbReference type="RefSeq" id="XP_037197333.1">
    <property type="nucleotide sequence ID" value="XM_037331000.1"/>
</dbReference>
<dbReference type="AlphaFoldDB" id="A0A8H6B394"/>
<keyword evidence="2" id="KW-1185">Reference proteome</keyword>
<organism evidence="1 2">
    <name type="scientific">Botrytis fragariae</name>
    <dbReference type="NCBI Taxonomy" id="1964551"/>
    <lineage>
        <taxon>Eukaryota</taxon>
        <taxon>Fungi</taxon>
        <taxon>Dikarya</taxon>
        <taxon>Ascomycota</taxon>
        <taxon>Pezizomycotina</taxon>
        <taxon>Leotiomycetes</taxon>
        <taxon>Helotiales</taxon>
        <taxon>Sclerotiniaceae</taxon>
        <taxon>Botrytis</taxon>
    </lineage>
</organism>
<protein>
    <submittedName>
        <fullName evidence="1">Uncharacterized protein</fullName>
    </submittedName>
</protein>
<sequence>TVNSATILYNILQVNNKHRYKPLLLGNSLGSSHIRITWSMPIMISWGNSKSLNCSRGAGGVYCVDIVDIAVTMDAYSDTIGIRIVPDIQLCHGSRLGGPD</sequence>
<accession>A0A8H6B394</accession>
<dbReference type="GeneID" id="59254692"/>
<evidence type="ECO:0000313" key="2">
    <source>
        <dbReference type="Proteomes" id="UP000531561"/>
    </source>
</evidence>
<dbReference type="Proteomes" id="UP000531561">
    <property type="component" value="Unassembled WGS sequence"/>
</dbReference>
<comment type="caution">
    <text evidence="1">The sequence shown here is derived from an EMBL/GenBank/DDBJ whole genome shotgun (WGS) entry which is preliminary data.</text>
</comment>